<dbReference type="PROSITE" id="PS51192">
    <property type="entry name" value="HELICASE_ATP_BIND_1"/>
    <property type="match status" value="1"/>
</dbReference>
<keyword evidence="3" id="KW-0547">Nucleotide-binding</keyword>
<feature type="domain" description="Helicase ATP-binding" evidence="9">
    <location>
        <begin position="47"/>
        <end position="176"/>
    </location>
</feature>
<evidence type="ECO:0000313" key="10">
    <source>
        <dbReference type="EMBL" id="KAL2484401.1"/>
    </source>
</evidence>
<keyword evidence="4" id="KW-0378">Hydrolase</keyword>
<dbReference type="Gene3D" id="3.40.50.300">
    <property type="entry name" value="P-loop containing nucleotide triphosphate hydrolases"/>
    <property type="match status" value="1"/>
</dbReference>
<dbReference type="PANTHER" id="PTHR18934">
    <property type="entry name" value="ATP-DEPENDENT RNA HELICASE"/>
    <property type="match status" value="1"/>
</dbReference>
<dbReference type="EC" id="3.6.4.13" evidence="2"/>
<evidence type="ECO:0000259" key="9">
    <source>
        <dbReference type="PROSITE" id="PS51192"/>
    </source>
</evidence>
<dbReference type="GO" id="GO:0005524">
    <property type="term" value="F:ATP binding"/>
    <property type="evidence" value="ECO:0007669"/>
    <property type="project" value="UniProtKB-KW"/>
</dbReference>
<comment type="similarity">
    <text evidence="1">Belongs to the DEAD box helicase family. DEAH subfamily.</text>
</comment>
<comment type="catalytic activity">
    <reaction evidence="7">
        <text>ATP + H2O = ADP + phosphate + H(+)</text>
        <dbReference type="Rhea" id="RHEA:13065"/>
        <dbReference type="ChEBI" id="CHEBI:15377"/>
        <dbReference type="ChEBI" id="CHEBI:15378"/>
        <dbReference type="ChEBI" id="CHEBI:30616"/>
        <dbReference type="ChEBI" id="CHEBI:43474"/>
        <dbReference type="ChEBI" id="CHEBI:456216"/>
        <dbReference type="EC" id="3.6.4.13"/>
    </reaction>
</comment>
<reference evidence="11" key="1">
    <citation type="submission" date="2024-07" db="EMBL/GenBank/DDBJ databases">
        <title>Two chromosome-level genome assemblies of Korean endemic species Abeliophyllum distichum and Forsythia ovata (Oleaceae).</title>
        <authorList>
            <person name="Jang H."/>
        </authorList>
    </citation>
    <scope>NUCLEOTIDE SEQUENCE [LARGE SCALE GENOMIC DNA]</scope>
</reference>
<dbReference type="GO" id="GO:0003724">
    <property type="term" value="F:RNA helicase activity"/>
    <property type="evidence" value="ECO:0007669"/>
    <property type="project" value="UniProtKB-EC"/>
</dbReference>
<keyword evidence="5 10" id="KW-0347">Helicase</keyword>
<sequence length="176" mass="20390">MAIEFAIYNSLEDNGSNGIVLPGKKKNKNNTNKQVSAKLGINKEPKLSKSQKKRLKKLEEEKEKEILLSKSIETLEKYKIREDAYSLMWSSRDLGQNDFLVKRYSIIILDEAHERSLNTDILIGMLSRVIQERQREYGRQQKRILTGEIINSESRIYPLKLVLMSATLRVEDFASE</sequence>
<dbReference type="AlphaFoldDB" id="A0ABD1R7J0"/>
<accession>A0ABD1R7J0</accession>
<evidence type="ECO:0000256" key="2">
    <source>
        <dbReference type="ARBA" id="ARBA00012552"/>
    </source>
</evidence>
<evidence type="ECO:0000256" key="3">
    <source>
        <dbReference type="ARBA" id="ARBA00022741"/>
    </source>
</evidence>
<keyword evidence="11" id="KW-1185">Reference proteome</keyword>
<evidence type="ECO:0000256" key="7">
    <source>
        <dbReference type="ARBA" id="ARBA00047984"/>
    </source>
</evidence>
<dbReference type="Proteomes" id="UP001604336">
    <property type="component" value="Unassembled WGS sequence"/>
</dbReference>
<dbReference type="SUPFAM" id="SSF52540">
    <property type="entry name" value="P-loop containing nucleoside triphosphate hydrolases"/>
    <property type="match status" value="1"/>
</dbReference>
<dbReference type="PANTHER" id="PTHR18934:SF99">
    <property type="entry name" value="ATP-DEPENDENT RNA HELICASE DHX37-RELATED"/>
    <property type="match status" value="1"/>
</dbReference>
<evidence type="ECO:0000256" key="8">
    <source>
        <dbReference type="SAM" id="MobiDB-lite"/>
    </source>
</evidence>
<name>A0ABD1R7J0_9LAMI</name>
<protein>
    <recommendedName>
        <fullName evidence="2">RNA helicase</fullName>
        <ecNumber evidence="2">3.6.4.13</ecNumber>
    </recommendedName>
</protein>
<dbReference type="InterPro" id="IPR014001">
    <property type="entry name" value="Helicase_ATP-bd"/>
</dbReference>
<dbReference type="InterPro" id="IPR027417">
    <property type="entry name" value="P-loop_NTPase"/>
</dbReference>
<comment type="caution">
    <text evidence="10">The sequence shown here is derived from an EMBL/GenBank/DDBJ whole genome shotgun (WGS) entry which is preliminary data.</text>
</comment>
<keyword evidence="6" id="KW-0067">ATP-binding</keyword>
<dbReference type="GO" id="GO:0016787">
    <property type="term" value="F:hydrolase activity"/>
    <property type="evidence" value="ECO:0007669"/>
    <property type="project" value="UniProtKB-KW"/>
</dbReference>
<proteinExistence type="inferred from homology"/>
<dbReference type="EMBL" id="JBFOLK010000009">
    <property type="protein sequence ID" value="KAL2484401.1"/>
    <property type="molecule type" value="Genomic_DNA"/>
</dbReference>
<evidence type="ECO:0000256" key="6">
    <source>
        <dbReference type="ARBA" id="ARBA00022840"/>
    </source>
</evidence>
<evidence type="ECO:0000313" key="11">
    <source>
        <dbReference type="Proteomes" id="UP001604336"/>
    </source>
</evidence>
<evidence type="ECO:0000256" key="4">
    <source>
        <dbReference type="ARBA" id="ARBA00022801"/>
    </source>
</evidence>
<gene>
    <name evidence="10" type="ORF">Adt_29157</name>
</gene>
<dbReference type="PROSITE" id="PS00690">
    <property type="entry name" value="DEAH_ATP_HELICASE"/>
    <property type="match status" value="1"/>
</dbReference>
<dbReference type="InterPro" id="IPR002464">
    <property type="entry name" value="DNA/RNA_helicase_DEAH_CS"/>
</dbReference>
<evidence type="ECO:0000256" key="1">
    <source>
        <dbReference type="ARBA" id="ARBA00008792"/>
    </source>
</evidence>
<feature type="region of interest" description="Disordered" evidence="8">
    <location>
        <begin position="13"/>
        <end position="55"/>
    </location>
</feature>
<organism evidence="10 11">
    <name type="scientific">Abeliophyllum distichum</name>
    <dbReference type="NCBI Taxonomy" id="126358"/>
    <lineage>
        <taxon>Eukaryota</taxon>
        <taxon>Viridiplantae</taxon>
        <taxon>Streptophyta</taxon>
        <taxon>Embryophyta</taxon>
        <taxon>Tracheophyta</taxon>
        <taxon>Spermatophyta</taxon>
        <taxon>Magnoliopsida</taxon>
        <taxon>eudicotyledons</taxon>
        <taxon>Gunneridae</taxon>
        <taxon>Pentapetalae</taxon>
        <taxon>asterids</taxon>
        <taxon>lamiids</taxon>
        <taxon>Lamiales</taxon>
        <taxon>Oleaceae</taxon>
        <taxon>Forsythieae</taxon>
        <taxon>Abeliophyllum</taxon>
    </lineage>
</organism>
<evidence type="ECO:0000256" key="5">
    <source>
        <dbReference type="ARBA" id="ARBA00022806"/>
    </source>
</evidence>